<keyword evidence="2" id="KW-0808">Transferase</keyword>
<keyword evidence="3" id="KW-0418">Kinase</keyword>
<dbReference type="Pfam" id="PF07238">
    <property type="entry name" value="PilZ"/>
    <property type="match status" value="1"/>
</dbReference>
<sequence>MPKVLLVDDVDLFLELERSYLDGCGYDLLTASSGEEALNRLDKVAPDILLLDFYMPGINGDDVCRTIRRNPRWHRLPVLMVTAAGKAEEVQKCLDAGCDDYITKPVNKLELREKVARLLGEVKRRTAERVVVDMPVELEDGFKVHQARTEDLSVTGARICSSVALEENSTIKLSFALPEGETLSLYGRVKRTAESAGDKKGIYFLHPDQHSKQNLDHLVRFKKVEALRQGGIDANLCQRLAALEDECSRLRREQNDAMQRIGELEEENLDFANQLVRVEQVNNNLTNLYLASSRLHSTLDRGETLDIIKEVVINFVGAEKFAVLLYNKVSKELVFETGEGFEQAENLPVISAADGVFGEVVASGENYFCSGSMTAGSDDLLAPIVAIPLKTQQHLIGVLAVYRLFIQKDQLESIDYQLFSMLGEHAATALFSSSLYARSERKRQTYEGFVDLLIK</sequence>
<accession>A0A8J6UPY3</accession>
<dbReference type="InterPro" id="IPR029016">
    <property type="entry name" value="GAF-like_dom_sf"/>
</dbReference>
<evidence type="ECO:0000256" key="4">
    <source>
        <dbReference type="PROSITE-ProRule" id="PRU00169"/>
    </source>
</evidence>
<dbReference type="RefSeq" id="WP_191156390.1">
    <property type="nucleotide sequence ID" value="NZ_JACWUN010000011.1"/>
</dbReference>
<dbReference type="InterPro" id="IPR050595">
    <property type="entry name" value="Bact_response_regulator"/>
</dbReference>
<dbReference type="SUPFAM" id="SSF141371">
    <property type="entry name" value="PilZ domain-like"/>
    <property type="match status" value="1"/>
</dbReference>
<protein>
    <submittedName>
        <fullName evidence="7">Response regulator</fullName>
    </submittedName>
</protein>
<dbReference type="GO" id="GO:0000160">
    <property type="term" value="P:phosphorelay signal transduction system"/>
    <property type="evidence" value="ECO:0007669"/>
    <property type="project" value="InterPro"/>
</dbReference>
<keyword evidence="8" id="KW-1185">Reference proteome</keyword>
<proteinExistence type="predicted"/>
<dbReference type="GO" id="GO:0016301">
    <property type="term" value="F:kinase activity"/>
    <property type="evidence" value="ECO:0007669"/>
    <property type="project" value="UniProtKB-KW"/>
</dbReference>
<evidence type="ECO:0000256" key="5">
    <source>
        <dbReference type="SAM" id="Coils"/>
    </source>
</evidence>
<dbReference type="SUPFAM" id="SSF55781">
    <property type="entry name" value="GAF domain-like"/>
    <property type="match status" value="1"/>
</dbReference>
<dbReference type="Pfam" id="PF13492">
    <property type="entry name" value="GAF_3"/>
    <property type="match status" value="1"/>
</dbReference>
<keyword evidence="1 4" id="KW-0597">Phosphoprotein</keyword>
<feature type="modified residue" description="4-aspartylphosphate" evidence="4">
    <location>
        <position position="52"/>
    </location>
</feature>
<reference evidence="7" key="1">
    <citation type="submission" date="2020-09" db="EMBL/GenBank/DDBJ databases">
        <title>Pelobacter alkaliphilus sp. nov., a novel anaerobic arsenate-reducing bacterium from terrestrial mud volcano.</title>
        <authorList>
            <person name="Khomyakova M.A."/>
            <person name="Merkel A.Y."/>
            <person name="Slobodkin A.I."/>
        </authorList>
    </citation>
    <scope>NUCLEOTIDE SEQUENCE</scope>
    <source>
        <strain evidence="7">M08fum</strain>
    </source>
</reference>
<dbReference type="GO" id="GO:0035438">
    <property type="term" value="F:cyclic-di-GMP binding"/>
    <property type="evidence" value="ECO:0007669"/>
    <property type="project" value="InterPro"/>
</dbReference>
<dbReference type="AlphaFoldDB" id="A0A8J6UPY3"/>
<dbReference type="InterPro" id="IPR001789">
    <property type="entry name" value="Sig_transdc_resp-reg_receiver"/>
</dbReference>
<feature type="coiled-coil region" evidence="5">
    <location>
        <begin position="233"/>
        <end position="281"/>
    </location>
</feature>
<dbReference type="InterPro" id="IPR011006">
    <property type="entry name" value="CheY-like_superfamily"/>
</dbReference>
<evidence type="ECO:0000259" key="6">
    <source>
        <dbReference type="PROSITE" id="PS50110"/>
    </source>
</evidence>
<evidence type="ECO:0000256" key="2">
    <source>
        <dbReference type="ARBA" id="ARBA00022679"/>
    </source>
</evidence>
<dbReference type="PANTHER" id="PTHR44591">
    <property type="entry name" value="STRESS RESPONSE REGULATOR PROTEIN 1"/>
    <property type="match status" value="1"/>
</dbReference>
<dbReference type="InterPro" id="IPR009875">
    <property type="entry name" value="PilZ_domain"/>
</dbReference>
<dbReference type="EMBL" id="JACWUN010000011">
    <property type="protein sequence ID" value="MBD1401129.1"/>
    <property type="molecule type" value="Genomic_DNA"/>
</dbReference>
<dbReference type="Pfam" id="PF00072">
    <property type="entry name" value="Response_reg"/>
    <property type="match status" value="1"/>
</dbReference>
<dbReference type="SMART" id="SM00065">
    <property type="entry name" value="GAF"/>
    <property type="match status" value="1"/>
</dbReference>
<dbReference type="Proteomes" id="UP000632828">
    <property type="component" value="Unassembled WGS sequence"/>
</dbReference>
<keyword evidence="5" id="KW-0175">Coiled coil</keyword>
<evidence type="ECO:0000313" key="7">
    <source>
        <dbReference type="EMBL" id="MBD1401129.1"/>
    </source>
</evidence>
<dbReference type="SUPFAM" id="SSF52172">
    <property type="entry name" value="CheY-like"/>
    <property type="match status" value="1"/>
</dbReference>
<dbReference type="InterPro" id="IPR003018">
    <property type="entry name" value="GAF"/>
</dbReference>
<feature type="domain" description="Response regulatory" evidence="6">
    <location>
        <begin position="3"/>
        <end position="119"/>
    </location>
</feature>
<dbReference type="PANTHER" id="PTHR44591:SF20">
    <property type="entry name" value="PROTEIN PILH"/>
    <property type="match status" value="1"/>
</dbReference>
<dbReference type="SMART" id="SM00448">
    <property type="entry name" value="REC"/>
    <property type="match status" value="1"/>
</dbReference>
<dbReference type="Gene3D" id="3.40.50.2300">
    <property type="match status" value="1"/>
</dbReference>
<name>A0A8J6UPY3_9BACT</name>
<evidence type="ECO:0000256" key="3">
    <source>
        <dbReference type="ARBA" id="ARBA00022777"/>
    </source>
</evidence>
<evidence type="ECO:0000313" key="8">
    <source>
        <dbReference type="Proteomes" id="UP000632828"/>
    </source>
</evidence>
<comment type="caution">
    <text evidence="7">The sequence shown here is derived from an EMBL/GenBank/DDBJ whole genome shotgun (WGS) entry which is preliminary data.</text>
</comment>
<dbReference type="Gene3D" id="3.30.450.40">
    <property type="match status" value="1"/>
</dbReference>
<organism evidence="7 8">
    <name type="scientific">Pelovirga terrestris</name>
    <dbReference type="NCBI Taxonomy" id="2771352"/>
    <lineage>
        <taxon>Bacteria</taxon>
        <taxon>Pseudomonadati</taxon>
        <taxon>Thermodesulfobacteriota</taxon>
        <taxon>Desulfuromonadia</taxon>
        <taxon>Geobacterales</taxon>
        <taxon>Geobacteraceae</taxon>
        <taxon>Pelovirga</taxon>
    </lineage>
</organism>
<evidence type="ECO:0000256" key="1">
    <source>
        <dbReference type="ARBA" id="ARBA00022553"/>
    </source>
</evidence>
<gene>
    <name evidence="7" type="ORF">ICT70_10620</name>
</gene>
<dbReference type="Gene3D" id="2.40.10.220">
    <property type="entry name" value="predicted glycosyltransferase like domains"/>
    <property type="match status" value="1"/>
</dbReference>
<dbReference type="PROSITE" id="PS50110">
    <property type="entry name" value="RESPONSE_REGULATORY"/>
    <property type="match status" value="1"/>
</dbReference>